<proteinExistence type="predicted"/>
<dbReference type="EMBL" id="AOGW02000012">
    <property type="protein sequence ID" value="EMY60676.1"/>
    <property type="molecule type" value="Genomic_DNA"/>
</dbReference>
<dbReference type="STRING" id="1257025.LEP1GSC203_0353"/>
<keyword evidence="4" id="KW-1185">Reference proteome</keyword>
<reference evidence="3" key="1">
    <citation type="submission" date="2013-03" db="EMBL/GenBank/DDBJ databases">
        <authorList>
            <person name="Harkins D.M."/>
            <person name="Durkin A.S."/>
            <person name="Brinkac L.M."/>
            <person name="Haft D.H."/>
            <person name="Selengut J.D."/>
            <person name="Sanka R."/>
            <person name="DePew J."/>
            <person name="Purushe J."/>
            <person name="Hartskeerl R.A."/>
            <person name="Ahmed A."/>
            <person name="van der Linden H."/>
            <person name="Goris M.G.A."/>
            <person name="Vinetz J.M."/>
            <person name="Sutton G.G."/>
            <person name="Nierman W.C."/>
            <person name="Fouts D.E."/>
        </authorList>
    </citation>
    <scope>NUCLEOTIDE SEQUENCE [LARGE SCALE GENOMIC DNA]</scope>
    <source>
        <strain evidence="3">LT 11-33</strain>
    </source>
</reference>
<dbReference type="Proteomes" id="UP000012371">
    <property type="component" value="Unassembled WGS sequence"/>
</dbReference>
<feature type="transmembrane region" description="Helical" evidence="2">
    <location>
        <begin position="12"/>
        <end position="31"/>
    </location>
</feature>
<accession>N1VZ27</accession>
<evidence type="ECO:0008006" key="5">
    <source>
        <dbReference type="Google" id="ProtNLM"/>
    </source>
</evidence>
<organism evidence="3 4">
    <name type="scientific">Leptospira terpstrae serovar Hualin str. LT 11-33 = ATCC 700639</name>
    <dbReference type="NCBI Taxonomy" id="1257025"/>
    <lineage>
        <taxon>Bacteria</taxon>
        <taxon>Pseudomonadati</taxon>
        <taxon>Spirochaetota</taxon>
        <taxon>Spirochaetia</taxon>
        <taxon>Leptospirales</taxon>
        <taxon>Leptospiraceae</taxon>
        <taxon>Leptospira</taxon>
    </lineage>
</organism>
<feature type="coiled-coil region" evidence="1">
    <location>
        <begin position="69"/>
        <end position="98"/>
    </location>
</feature>
<keyword evidence="2" id="KW-0472">Membrane</keyword>
<sequence>MIKDNDGNKIWILFSSISGVLILWFGSYWVIELKFSNYEQKGQIGDMFGAINSLFSGLAFAGLIYAIYLQNKEIKLQKEELNKTREIAEAQEKALRSQAESQNLSVFQSSFTQMLEIHFRLMDSYSDDQETGSQRFNQRLIMACNEDPKYFEEYVLKKMDARMIRHLFHISNIIELILLEFPEDPKKQRIYISRLVGCLAYYLLFFILKAKDLGYYKDIKSNLEHIIPSMGDLEDFGRIY</sequence>
<dbReference type="RefSeq" id="WP_002974787.1">
    <property type="nucleotide sequence ID" value="NZ_AOGW02000012.1"/>
</dbReference>
<comment type="caution">
    <text evidence="3">The sequence shown here is derived from an EMBL/GenBank/DDBJ whole genome shotgun (WGS) entry which is preliminary data.</text>
</comment>
<evidence type="ECO:0000313" key="4">
    <source>
        <dbReference type="Proteomes" id="UP000012371"/>
    </source>
</evidence>
<keyword evidence="1" id="KW-0175">Coiled coil</keyword>
<evidence type="ECO:0000256" key="2">
    <source>
        <dbReference type="SAM" id="Phobius"/>
    </source>
</evidence>
<feature type="transmembrane region" description="Helical" evidence="2">
    <location>
        <begin position="191"/>
        <end position="208"/>
    </location>
</feature>
<keyword evidence="2" id="KW-1133">Transmembrane helix</keyword>
<name>N1VZ27_9LEPT</name>
<keyword evidence="2" id="KW-0812">Transmembrane</keyword>
<feature type="transmembrane region" description="Helical" evidence="2">
    <location>
        <begin position="51"/>
        <end position="69"/>
    </location>
</feature>
<protein>
    <recommendedName>
        <fullName evidence="5">Phage abortive infection protein</fullName>
    </recommendedName>
</protein>
<dbReference type="AlphaFoldDB" id="N1VZ27"/>
<evidence type="ECO:0000256" key="1">
    <source>
        <dbReference type="SAM" id="Coils"/>
    </source>
</evidence>
<gene>
    <name evidence="3" type="ORF">LEP1GSC203_0353</name>
</gene>
<dbReference type="OrthoDB" id="6678638at2"/>
<evidence type="ECO:0000313" key="3">
    <source>
        <dbReference type="EMBL" id="EMY60676.1"/>
    </source>
</evidence>